<dbReference type="AlphaFoldDB" id="A0A9X4EQ50"/>
<dbReference type="Pfam" id="PF13176">
    <property type="entry name" value="TPR_7"/>
    <property type="match status" value="1"/>
</dbReference>
<dbReference type="InterPro" id="IPR018060">
    <property type="entry name" value="HTH_AraC"/>
</dbReference>
<dbReference type="PANTHER" id="PTHR43280:SF29">
    <property type="entry name" value="ARAC-FAMILY TRANSCRIPTIONAL REGULATOR"/>
    <property type="match status" value="1"/>
</dbReference>
<keyword evidence="5" id="KW-0472">Membrane</keyword>
<keyword evidence="9" id="KW-1185">Reference proteome</keyword>
<dbReference type="SUPFAM" id="SSF48452">
    <property type="entry name" value="TPR-like"/>
    <property type="match status" value="2"/>
</dbReference>
<dbReference type="PANTHER" id="PTHR43280">
    <property type="entry name" value="ARAC-FAMILY TRANSCRIPTIONAL REGULATOR"/>
    <property type="match status" value="1"/>
</dbReference>
<evidence type="ECO:0000256" key="6">
    <source>
        <dbReference type="SAM" id="SignalP"/>
    </source>
</evidence>
<dbReference type="PROSITE" id="PS50005">
    <property type="entry name" value="TPR"/>
    <property type="match status" value="2"/>
</dbReference>
<dbReference type="PROSITE" id="PS00041">
    <property type="entry name" value="HTH_ARAC_FAMILY_1"/>
    <property type="match status" value="1"/>
</dbReference>
<evidence type="ECO:0000313" key="9">
    <source>
        <dbReference type="Proteomes" id="UP001149303"/>
    </source>
</evidence>
<feature type="signal peptide" evidence="6">
    <location>
        <begin position="1"/>
        <end position="30"/>
    </location>
</feature>
<proteinExistence type="predicted"/>
<evidence type="ECO:0000313" key="8">
    <source>
        <dbReference type="EMBL" id="MDE1208153.1"/>
    </source>
</evidence>
<sequence>MIINSPISKLKTIHYFVFCVLLLSSFIIQAQESQPSHNNTIANIDLAKKKCNYYLNLSREAYNKANVEDFKKYNDSILLITQNFKELKDVEIKSIINHGIYYNVTDSYEKALVEFHKALDFNKANLNNEVTEINILVNLANVYSQIDKPDKVITYMEKVLALTEKNNVSDIIKLAAYNGLGNSYTKKENYEKALAYLHKMKTLAESINNVQAVNTALDNIGYSYFQQEKWDKVIKTAKESLAYSKKNGLPKRPVALLNLGMSYVKKLEANKAIPLLNEVLVIATNRKDLELEKEAHLHLAKAYKLLGDFKNSHKEQESYAEIMKVLLKEQSNAALLDLKHDSDTEKQNIESKLNSLASIENKKSNLLIGGGVSIVFLGGLLFFYIRKKKTIEADREIFKKINSLLQNENKALKAKMLEFATVKKEQSPKTVQYKNSSLTEEDKDYYMKLILDYMETKKPYLDFEINQSELASKLSMSKHHLSEVLNLCFDQNFYQFINLYRVNEAQKIMKDPDYKDYKILAIAYEAGFKSKTSFNRVFKNHTGFTPSDFRKQQLSELTV</sequence>
<evidence type="ECO:0000256" key="2">
    <source>
        <dbReference type="ARBA" id="ARBA00023125"/>
    </source>
</evidence>
<keyword evidence="5" id="KW-1133">Transmembrane helix</keyword>
<keyword evidence="6" id="KW-0732">Signal</keyword>
<evidence type="ECO:0000256" key="1">
    <source>
        <dbReference type="ARBA" id="ARBA00023015"/>
    </source>
</evidence>
<accession>A0A9X4EQ50</accession>
<dbReference type="Gene3D" id="1.25.40.10">
    <property type="entry name" value="Tetratricopeptide repeat domain"/>
    <property type="match status" value="2"/>
</dbReference>
<dbReference type="Pfam" id="PF12833">
    <property type="entry name" value="HTH_18"/>
    <property type="match status" value="1"/>
</dbReference>
<dbReference type="GO" id="GO:0043565">
    <property type="term" value="F:sequence-specific DNA binding"/>
    <property type="evidence" value="ECO:0007669"/>
    <property type="project" value="InterPro"/>
</dbReference>
<feature type="domain" description="HTH araC/xylS-type" evidence="7">
    <location>
        <begin position="444"/>
        <end position="552"/>
    </location>
</feature>
<gene>
    <name evidence="8" type="ORF">LCI24_15250</name>
</gene>
<keyword evidence="5" id="KW-0812">Transmembrane</keyword>
<feature type="repeat" description="TPR" evidence="4">
    <location>
        <begin position="174"/>
        <end position="207"/>
    </location>
</feature>
<dbReference type="PRINTS" id="PR00032">
    <property type="entry name" value="HTHARAC"/>
</dbReference>
<organism evidence="8 9">
    <name type="scientific">Tenacibaculum larymnensis</name>
    <dbReference type="NCBI Taxonomy" id="2878201"/>
    <lineage>
        <taxon>Bacteria</taxon>
        <taxon>Pseudomonadati</taxon>
        <taxon>Bacteroidota</taxon>
        <taxon>Flavobacteriia</taxon>
        <taxon>Flavobacteriales</taxon>
        <taxon>Flavobacteriaceae</taxon>
        <taxon>Tenacibaculum</taxon>
    </lineage>
</organism>
<name>A0A9X4EQ50_9FLAO</name>
<evidence type="ECO:0000256" key="3">
    <source>
        <dbReference type="ARBA" id="ARBA00023163"/>
    </source>
</evidence>
<reference evidence="8" key="1">
    <citation type="submission" date="2021-09" db="EMBL/GenBank/DDBJ databases">
        <authorList>
            <person name="Smyrli M."/>
        </authorList>
    </citation>
    <scope>NUCLEOTIDE SEQUENCE</scope>
    <source>
        <strain evidence="8">LAR25</strain>
    </source>
</reference>
<feature type="chain" id="PRO_5040853695" evidence="6">
    <location>
        <begin position="31"/>
        <end position="559"/>
    </location>
</feature>
<comment type="caution">
    <text evidence="8">The sequence shown here is derived from an EMBL/GenBank/DDBJ whole genome shotgun (WGS) entry which is preliminary data.</text>
</comment>
<dbReference type="InterPro" id="IPR011990">
    <property type="entry name" value="TPR-like_helical_dom_sf"/>
</dbReference>
<dbReference type="Gene3D" id="1.10.10.60">
    <property type="entry name" value="Homeodomain-like"/>
    <property type="match status" value="2"/>
</dbReference>
<dbReference type="Pfam" id="PF13374">
    <property type="entry name" value="TPR_10"/>
    <property type="match status" value="1"/>
</dbReference>
<feature type="transmembrane region" description="Helical" evidence="5">
    <location>
        <begin position="366"/>
        <end position="385"/>
    </location>
</feature>
<protein>
    <submittedName>
        <fullName evidence="8">Tetratricopeptide repeat protein</fullName>
    </submittedName>
</protein>
<keyword evidence="1" id="KW-0805">Transcription regulation</keyword>
<evidence type="ECO:0000259" key="7">
    <source>
        <dbReference type="PROSITE" id="PS01124"/>
    </source>
</evidence>
<keyword evidence="3" id="KW-0804">Transcription</keyword>
<dbReference type="SMART" id="SM00028">
    <property type="entry name" value="TPR"/>
    <property type="match status" value="5"/>
</dbReference>
<feature type="repeat" description="TPR" evidence="4">
    <location>
        <begin position="92"/>
        <end position="125"/>
    </location>
</feature>
<keyword evidence="2" id="KW-0238">DNA-binding</keyword>
<dbReference type="InterPro" id="IPR018062">
    <property type="entry name" value="HTH_AraC-typ_CS"/>
</dbReference>
<dbReference type="SMART" id="SM00342">
    <property type="entry name" value="HTH_ARAC"/>
    <property type="match status" value="1"/>
</dbReference>
<evidence type="ECO:0000256" key="5">
    <source>
        <dbReference type="SAM" id="Phobius"/>
    </source>
</evidence>
<dbReference type="SUPFAM" id="SSF46689">
    <property type="entry name" value="Homeodomain-like"/>
    <property type="match status" value="1"/>
</dbReference>
<keyword evidence="4" id="KW-0802">TPR repeat</keyword>
<dbReference type="InterPro" id="IPR020449">
    <property type="entry name" value="Tscrpt_reg_AraC-type_HTH"/>
</dbReference>
<dbReference type="PROSITE" id="PS01124">
    <property type="entry name" value="HTH_ARAC_FAMILY_2"/>
    <property type="match status" value="1"/>
</dbReference>
<dbReference type="InterPro" id="IPR019734">
    <property type="entry name" value="TPR_rpt"/>
</dbReference>
<dbReference type="InterPro" id="IPR009057">
    <property type="entry name" value="Homeodomain-like_sf"/>
</dbReference>
<dbReference type="Proteomes" id="UP001149303">
    <property type="component" value="Unassembled WGS sequence"/>
</dbReference>
<dbReference type="GO" id="GO:0003700">
    <property type="term" value="F:DNA-binding transcription factor activity"/>
    <property type="evidence" value="ECO:0007669"/>
    <property type="project" value="InterPro"/>
</dbReference>
<evidence type="ECO:0000256" key="4">
    <source>
        <dbReference type="PROSITE-ProRule" id="PRU00339"/>
    </source>
</evidence>
<dbReference type="RefSeq" id="WP_274641143.1">
    <property type="nucleotide sequence ID" value="NZ_JAIWJY010000012.1"/>
</dbReference>
<dbReference type="EMBL" id="JAIWJY010000012">
    <property type="protein sequence ID" value="MDE1208153.1"/>
    <property type="molecule type" value="Genomic_DNA"/>
</dbReference>